<dbReference type="Proteomes" id="UP001142175">
    <property type="component" value="Unassembled WGS sequence"/>
</dbReference>
<dbReference type="Gene3D" id="3.40.630.30">
    <property type="match status" value="1"/>
</dbReference>
<dbReference type="CDD" id="cd04301">
    <property type="entry name" value="NAT_SF"/>
    <property type="match status" value="1"/>
</dbReference>
<keyword evidence="2" id="KW-0012">Acyltransferase</keyword>
<evidence type="ECO:0000256" key="2">
    <source>
        <dbReference type="ARBA" id="ARBA00023315"/>
    </source>
</evidence>
<dbReference type="PANTHER" id="PTHR43800">
    <property type="entry name" value="PEPTIDYL-LYSINE N-ACETYLTRANSFERASE YJAB"/>
    <property type="match status" value="1"/>
</dbReference>
<gene>
    <name evidence="4" type="ORF">NU887_11240</name>
</gene>
<dbReference type="Pfam" id="PF00583">
    <property type="entry name" value="Acetyltransf_1"/>
    <property type="match status" value="1"/>
</dbReference>
<dbReference type="PROSITE" id="PS51186">
    <property type="entry name" value="GNAT"/>
    <property type="match status" value="1"/>
</dbReference>
<evidence type="ECO:0000313" key="5">
    <source>
        <dbReference type="Proteomes" id="UP001142175"/>
    </source>
</evidence>
<feature type="domain" description="N-acetyltransferase" evidence="3">
    <location>
        <begin position="16"/>
        <end position="181"/>
    </location>
</feature>
<evidence type="ECO:0000313" key="4">
    <source>
        <dbReference type="EMBL" id="MCR9015613.1"/>
    </source>
</evidence>
<evidence type="ECO:0000259" key="3">
    <source>
        <dbReference type="PROSITE" id="PS51186"/>
    </source>
</evidence>
<proteinExistence type="predicted"/>
<dbReference type="PANTHER" id="PTHR43800:SF1">
    <property type="entry name" value="PEPTIDYL-LYSINE N-ACETYLTRANSFERASE YJAB"/>
    <property type="match status" value="1"/>
</dbReference>
<protein>
    <submittedName>
        <fullName evidence="4">GNAT family N-acetyltransferase</fullName>
    </submittedName>
</protein>
<reference evidence="4" key="1">
    <citation type="submission" date="2022-08" db="EMBL/GenBank/DDBJ databases">
        <authorList>
            <person name="Zhang D."/>
        </authorList>
    </citation>
    <scope>NUCLEOTIDE SEQUENCE</scope>
    <source>
        <strain evidence="4">XJ19-11</strain>
    </source>
</reference>
<dbReference type="GO" id="GO:0016747">
    <property type="term" value="F:acyltransferase activity, transferring groups other than amino-acyl groups"/>
    <property type="evidence" value="ECO:0007669"/>
    <property type="project" value="InterPro"/>
</dbReference>
<name>A0A9X2P791_9BACT</name>
<sequence length="181" mass="20812">MKKIKLGTNSPYISMIEINEASEKQLSIVQKIAHQTWPVTFSNILTPDQIKFMLNWMYDLNALGQQVNEKGHVFLLAKEDGEFLGFASYEVHCKNDTKTKIHKIYILPGTQGKGIGKKLINHIRDIALMNGDKFLYLNVNRFNESAISFYKHIGFYEAYREVIDIGNGFVMDDIVMEMNLD</sequence>
<comment type="caution">
    <text evidence="4">The sequence shown here is derived from an EMBL/GenBank/DDBJ whole genome shotgun (WGS) entry which is preliminary data.</text>
</comment>
<dbReference type="InterPro" id="IPR000182">
    <property type="entry name" value="GNAT_dom"/>
</dbReference>
<dbReference type="RefSeq" id="WP_258423469.1">
    <property type="nucleotide sequence ID" value="NZ_JANSUY010000007.1"/>
</dbReference>
<evidence type="ECO:0000256" key="1">
    <source>
        <dbReference type="ARBA" id="ARBA00022679"/>
    </source>
</evidence>
<keyword evidence="5" id="KW-1185">Reference proteome</keyword>
<dbReference type="AlphaFoldDB" id="A0A9X2P791"/>
<dbReference type="SUPFAM" id="SSF55729">
    <property type="entry name" value="Acyl-CoA N-acyltransferases (Nat)"/>
    <property type="match status" value="1"/>
</dbReference>
<organism evidence="4 5">
    <name type="scientific">Aquiflexum gelatinilyticum</name>
    <dbReference type="NCBI Taxonomy" id="2961943"/>
    <lineage>
        <taxon>Bacteria</taxon>
        <taxon>Pseudomonadati</taxon>
        <taxon>Bacteroidota</taxon>
        <taxon>Cytophagia</taxon>
        <taxon>Cytophagales</taxon>
        <taxon>Cyclobacteriaceae</taxon>
        <taxon>Aquiflexum</taxon>
    </lineage>
</organism>
<keyword evidence="1" id="KW-0808">Transferase</keyword>
<dbReference type="InterPro" id="IPR016181">
    <property type="entry name" value="Acyl_CoA_acyltransferase"/>
</dbReference>
<dbReference type="EMBL" id="JANSUY010000007">
    <property type="protein sequence ID" value="MCR9015613.1"/>
    <property type="molecule type" value="Genomic_DNA"/>
</dbReference>
<accession>A0A9X2P791</accession>